<keyword evidence="2" id="KW-0802">TPR repeat</keyword>
<dbReference type="AlphaFoldDB" id="A0A0A9DZC3"/>
<accession>A0A0A9DZC3</accession>
<dbReference type="PANTHER" id="PTHR16263:SF4">
    <property type="entry name" value="TETRATRICOPEPTIDE REPEAT PROTEIN 38"/>
    <property type="match status" value="1"/>
</dbReference>
<organism evidence="3">
    <name type="scientific">Arundo donax</name>
    <name type="common">Giant reed</name>
    <name type="synonym">Donax arundinaceus</name>
    <dbReference type="NCBI Taxonomy" id="35708"/>
    <lineage>
        <taxon>Eukaryota</taxon>
        <taxon>Viridiplantae</taxon>
        <taxon>Streptophyta</taxon>
        <taxon>Embryophyta</taxon>
        <taxon>Tracheophyta</taxon>
        <taxon>Spermatophyta</taxon>
        <taxon>Magnoliopsida</taxon>
        <taxon>Liliopsida</taxon>
        <taxon>Poales</taxon>
        <taxon>Poaceae</taxon>
        <taxon>PACMAD clade</taxon>
        <taxon>Arundinoideae</taxon>
        <taxon>Arundineae</taxon>
        <taxon>Arundo</taxon>
    </lineage>
</organism>
<evidence type="ECO:0000313" key="3">
    <source>
        <dbReference type="EMBL" id="JAD92063.1"/>
    </source>
</evidence>
<protein>
    <submittedName>
        <fullName evidence="3">Uncharacterized protein</fullName>
    </submittedName>
</protein>
<proteinExistence type="predicted"/>
<keyword evidence="1" id="KW-0677">Repeat</keyword>
<reference evidence="3" key="2">
    <citation type="journal article" date="2015" name="Data Brief">
        <title>Shoot transcriptome of the giant reed, Arundo donax.</title>
        <authorList>
            <person name="Barrero R.A."/>
            <person name="Guerrero F.D."/>
            <person name="Moolhuijzen P."/>
            <person name="Goolsby J.A."/>
            <person name="Tidwell J."/>
            <person name="Bellgard S.E."/>
            <person name="Bellgard M.I."/>
        </authorList>
    </citation>
    <scope>NUCLEOTIDE SEQUENCE</scope>
    <source>
        <tissue evidence="3">Shoot tissue taken approximately 20 cm above the soil surface</tissue>
    </source>
</reference>
<dbReference type="EMBL" id="GBRH01205832">
    <property type="protein sequence ID" value="JAD92063.1"/>
    <property type="molecule type" value="Transcribed_RNA"/>
</dbReference>
<evidence type="ECO:0000256" key="1">
    <source>
        <dbReference type="ARBA" id="ARBA00022737"/>
    </source>
</evidence>
<sequence>MRDLWGQEYRTSSADCAAALDAYYAAFMSFGRGRGAAILRAVKADPSCALAAALAAQFVGPRDPAGAAAFLAAAADNLGKATHYERAVFRTLSALVGDDKDEEVALRVAERIPQGSHVSEESTAHLLLYRKAGFIPEICRTSYRKLQCILCLQILHRLFSPRKLK</sequence>
<reference evidence="3" key="1">
    <citation type="submission" date="2014-09" db="EMBL/GenBank/DDBJ databases">
        <authorList>
            <person name="Magalhaes I.L.F."/>
            <person name="Oliveira U."/>
            <person name="Santos F.R."/>
            <person name="Vidigal T.H.D.A."/>
            <person name="Brescovit A.D."/>
            <person name="Santos A.J."/>
        </authorList>
    </citation>
    <scope>NUCLEOTIDE SEQUENCE</scope>
    <source>
        <tissue evidence="3">Shoot tissue taken approximately 20 cm above the soil surface</tissue>
    </source>
</reference>
<dbReference type="PANTHER" id="PTHR16263">
    <property type="entry name" value="TETRATRICOPEPTIDE REPEAT PROTEIN 38"/>
    <property type="match status" value="1"/>
</dbReference>
<evidence type="ECO:0000256" key="2">
    <source>
        <dbReference type="ARBA" id="ARBA00022803"/>
    </source>
</evidence>
<name>A0A0A9DZC3_ARUDO</name>
<dbReference type="InterPro" id="IPR033891">
    <property type="entry name" value="TTC38"/>
</dbReference>